<dbReference type="EMBL" id="BAABEO010000036">
    <property type="protein sequence ID" value="GAA3704733.1"/>
    <property type="molecule type" value="Genomic_DNA"/>
</dbReference>
<name>A0ABP7DEZ5_9MICC</name>
<evidence type="ECO:0000313" key="2">
    <source>
        <dbReference type="Proteomes" id="UP001500752"/>
    </source>
</evidence>
<organism evidence="1 2">
    <name type="scientific">Arthrobacter ginkgonis</name>
    <dbReference type="NCBI Taxonomy" id="1630594"/>
    <lineage>
        <taxon>Bacteria</taxon>
        <taxon>Bacillati</taxon>
        <taxon>Actinomycetota</taxon>
        <taxon>Actinomycetes</taxon>
        <taxon>Micrococcales</taxon>
        <taxon>Micrococcaceae</taxon>
        <taxon>Arthrobacter</taxon>
    </lineage>
</organism>
<proteinExistence type="predicted"/>
<reference evidence="2" key="1">
    <citation type="journal article" date="2019" name="Int. J. Syst. Evol. Microbiol.">
        <title>The Global Catalogue of Microorganisms (GCM) 10K type strain sequencing project: providing services to taxonomists for standard genome sequencing and annotation.</title>
        <authorList>
            <consortium name="The Broad Institute Genomics Platform"/>
            <consortium name="The Broad Institute Genome Sequencing Center for Infectious Disease"/>
            <person name="Wu L."/>
            <person name="Ma J."/>
        </authorList>
    </citation>
    <scope>NUCLEOTIDE SEQUENCE [LARGE SCALE GENOMIC DNA]</scope>
    <source>
        <strain evidence="2">JCM 30742</strain>
    </source>
</reference>
<evidence type="ECO:0008006" key="3">
    <source>
        <dbReference type="Google" id="ProtNLM"/>
    </source>
</evidence>
<gene>
    <name evidence="1" type="ORF">GCM10023081_46290</name>
</gene>
<dbReference type="Proteomes" id="UP001500752">
    <property type="component" value="Unassembled WGS sequence"/>
</dbReference>
<comment type="caution">
    <text evidence="1">The sequence shown here is derived from an EMBL/GenBank/DDBJ whole genome shotgun (WGS) entry which is preliminary data.</text>
</comment>
<dbReference type="RefSeq" id="WP_345154749.1">
    <property type="nucleotide sequence ID" value="NZ_BAABEO010000036.1"/>
</dbReference>
<dbReference type="Gene3D" id="3.30.70.100">
    <property type="match status" value="1"/>
</dbReference>
<dbReference type="SUPFAM" id="SSF54909">
    <property type="entry name" value="Dimeric alpha+beta barrel"/>
    <property type="match status" value="1"/>
</dbReference>
<sequence>MTVSAENVLCLAYFHADPESGLDGQDLVGLAPTLLGGVPGLDRFDVLAGTSRPAAFAMPEEMELKSGDSPATPYDGAVVVGGSPAAVSEILDEHLRHRLGRLHAYRVEEKVIFDKRSPHDGNAEAIKFLLSVQWFADLPASAVRRSWQVHEPLAERVHVGSDRYVQWWVHESLDEGAPAVGGIVEMGFPNEEALVKGFFDSPRGETEIVQDSAHFIAGGHPRVFVKEHRFRTDPAVK</sequence>
<protein>
    <recommendedName>
        <fullName evidence="3">EthD domain-containing protein</fullName>
    </recommendedName>
</protein>
<evidence type="ECO:0000313" key="1">
    <source>
        <dbReference type="EMBL" id="GAA3704733.1"/>
    </source>
</evidence>
<keyword evidence="2" id="KW-1185">Reference proteome</keyword>
<accession>A0ABP7DEZ5</accession>
<dbReference type="InterPro" id="IPR011008">
    <property type="entry name" value="Dimeric_a/b-barrel"/>
</dbReference>